<dbReference type="Proteomes" id="UP000658656">
    <property type="component" value="Unassembled WGS sequence"/>
</dbReference>
<accession>A0A8H9J6G5</accession>
<evidence type="ECO:0000256" key="1">
    <source>
        <dbReference type="SAM" id="MobiDB-lite"/>
    </source>
</evidence>
<keyword evidence="2" id="KW-0812">Transmembrane</keyword>
<organism evidence="4 5">
    <name type="scientific">Amycolatopsis bartoniae</name>
    <dbReference type="NCBI Taxonomy" id="941986"/>
    <lineage>
        <taxon>Bacteria</taxon>
        <taxon>Bacillati</taxon>
        <taxon>Actinomycetota</taxon>
        <taxon>Actinomycetes</taxon>
        <taxon>Pseudonocardiales</taxon>
        <taxon>Pseudonocardiaceae</taxon>
        <taxon>Amycolatopsis</taxon>
    </lineage>
</organism>
<reference evidence="4" key="1">
    <citation type="journal article" date="2014" name="Int. J. Syst. Evol. Microbiol.">
        <title>Complete genome sequence of Corynebacterium casei LMG S-19264T (=DSM 44701T), isolated from a smear-ripened cheese.</title>
        <authorList>
            <consortium name="US DOE Joint Genome Institute (JGI-PGF)"/>
            <person name="Walter F."/>
            <person name="Albersmeier A."/>
            <person name="Kalinowski J."/>
            <person name="Ruckert C."/>
        </authorList>
    </citation>
    <scope>NUCLEOTIDE SEQUENCE</scope>
    <source>
        <strain evidence="4">CGMCC 4.7679</strain>
    </source>
</reference>
<dbReference type="EMBL" id="BNAV01000016">
    <property type="protein sequence ID" value="GHF83919.1"/>
    <property type="molecule type" value="Genomic_DNA"/>
</dbReference>
<dbReference type="Pfam" id="PF08044">
    <property type="entry name" value="DUF1707"/>
    <property type="match status" value="1"/>
</dbReference>
<dbReference type="AlphaFoldDB" id="A0A8H9J6G5"/>
<dbReference type="OrthoDB" id="3625082at2"/>
<comment type="caution">
    <text evidence="4">The sequence shown here is derived from an EMBL/GenBank/DDBJ whole genome shotgun (WGS) entry which is preliminary data.</text>
</comment>
<evidence type="ECO:0000256" key="2">
    <source>
        <dbReference type="SAM" id="Phobius"/>
    </source>
</evidence>
<feature type="region of interest" description="Disordered" evidence="1">
    <location>
        <begin position="1"/>
        <end position="30"/>
    </location>
</feature>
<dbReference type="RefSeq" id="WP_145934388.1">
    <property type="nucleotide sequence ID" value="NZ_BNAV01000016.1"/>
</dbReference>
<reference evidence="4" key="2">
    <citation type="submission" date="2020-09" db="EMBL/GenBank/DDBJ databases">
        <authorList>
            <person name="Sun Q."/>
            <person name="Zhou Y."/>
        </authorList>
    </citation>
    <scope>NUCLEOTIDE SEQUENCE</scope>
    <source>
        <strain evidence="4">CGMCC 4.7679</strain>
    </source>
</reference>
<keyword evidence="5" id="KW-1185">Reference proteome</keyword>
<feature type="compositionally biased region" description="Polar residues" evidence="1">
    <location>
        <begin position="1"/>
        <end position="12"/>
    </location>
</feature>
<feature type="transmembrane region" description="Helical" evidence="2">
    <location>
        <begin position="114"/>
        <end position="140"/>
    </location>
</feature>
<feature type="domain" description="DUF1707" evidence="3">
    <location>
        <begin position="24"/>
        <end position="75"/>
    </location>
</feature>
<sequence length="152" mass="16080">MNTSHSTPQANGTDAEEIPAGAQRCSDAERERTSAHLQAAAGEGRLAMDEVEDRLARTYAARYRHELEAITADLPRDATPAGWGAVLALAGRQLQDDLAALTGRANVPAGRRRTVVLTLAALTIVLFAVATVVLALHGIVGDGPDHHGFPRE</sequence>
<dbReference type="InterPro" id="IPR012551">
    <property type="entry name" value="DUF1707_SHOCT-like"/>
</dbReference>
<name>A0A8H9J6G5_9PSEU</name>
<evidence type="ECO:0000259" key="3">
    <source>
        <dbReference type="Pfam" id="PF08044"/>
    </source>
</evidence>
<gene>
    <name evidence="4" type="ORF">GCM10017566_67520</name>
</gene>
<protein>
    <recommendedName>
        <fullName evidence="3">DUF1707 domain-containing protein</fullName>
    </recommendedName>
</protein>
<keyword evidence="2" id="KW-1133">Transmembrane helix</keyword>
<keyword evidence="2" id="KW-0472">Membrane</keyword>
<proteinExistence type="predicted"/>
<evidence type="ECO:0000313" key="5">
    <source>
        <dbReference type="Proteomes" id="UP000658656"/>
    </source>
</evidence>
<evidence type="ECO:0000313" key="4">
    <source>
        <dbReference type="EMBL" id="GHF83919.1"/>
    </source>
</evidence>